<dbReference type="Gene3D" id="1.10.101.10">
    <property type="entry name" value="PGBD-like superfamily/PGBD"/>
    <property type="match status" value="1"/>
</dbReference>
<dbReference type="SUPFAM" id="SSF54106">
    <property type="entry name" value="LysM domain"/>
    <property type="match status" value="1"/>
</dbReference>
<dbReference type="CDD" id="cd16902">
    <property type="entry name" value="pesticin_lyz"/>
    <property type="match status" value="1"/>
</dbReference>
<feature type="domain" description="LysM" evidence="3">
    <location>
        <begin position="266"/>
        <end position="311"/>
    </location>
</feature>
<evidence type="ECO:0000256" key="2">
    <source>
        <dbReference type="ARBA" id="ARBA00022638"/>
    </source>
</evidence>
<name>B6ENY4_ALISL</name>
<dbReference type="InterPro" id="IPR023347">
    <property type="entry name" value="Lysozyme_dom_sf"/>
</dbReference>
<dbReference type="Proteomes" id="UP000001730">
    <property type="component" value="Chromosome 1"/>
</dbReference>
<dbReference type="GO" id="GO:0042742">
    <property type="term" value="P:defense response to bacterium"/>
    <property type="evidence" value="ECO:0007669"/>
    <property type="project" value="UniProtKB-KW"/>
</dbReference>
<dbReference type="RefSeq" id="WP_012548940.1">
    <property type="nucleotide sequence ID" value="NC_011312.1"/>
</dbReference>
<dbReference type="InterPro" id="IPR036365">
    <property type="entry name" value="PGBD-like_sf"/>
</dbReference>
<dbReference type="Pfam" id="PF01476">
    <property type="entry name" value="LysM"/>
    <property type="match status" value="1"/>
</dbReference>
<dbReference type="SUPFAM" id="SSF53955">
    <property type="entry name" value="Lysozyme-like"/>
    <property type="match status" value="1"/>
</dbReference>
<dbReference type="SMART" id="SM00257">
    <property type="entry name" value="LysM"/>
    <property type="match status" value="2"/>
</dbReference>
<dbReference type="eggNOG" id="COG1388">
    <property type="taxonomic scope" value="Bacteria"/>
</dbReference>
<dbReference type="KEGG" id="vsa:VSAL_I0031"/>
<dbReference type="Pfam" id="PF16754">
    <property type="entry name" value="Pesticin"/>
    <property type="match status" value="1"/>
</dbReference>
<reference evidence="4 5" key="1">
    <citation type="journal article" date="2008" name="BMC Genomics">
        <title>The genome sequence of the fish pathogen Aliivibrio salmonicida strain LFI1238 shows extensive evidence of gene decay.</title>
        <authorList>
            <person name="Hjerde E."/>
            <person name="Lorentzen M.S."/>
            <person name="Holden M.T."/>
            <person name="Seeger K."/>
            <person name="Paulsen S."/>
            <person name="Bason N."/>
            <person name="Churcher C."/>
            <person name="Harris D."/>
            <person name="Norbertczak H."/>
            <person name="Quail M.A."/>
            <person name="Sanders S."/>
            <person name="Thurston S."/>
            <person name="Parkhill J."/>
            <person name="Willassen N.P."/>
            <person name="Thomson N.R."/>
        </authorList>
    </citation>
    <scope>NUCLEOTIDE SEQUENCE [LARGE SCALE GENOMIC DNA]</scope>
    <source>
        <strain evidence="4 5">LFI1238</strain>
    </source>
</reference>
<dbReference type="GO" id="GO:0031640">
    <property type="term" value="P:killing of cells of another organism"/>
    <property type="evidence" value="ECO:0007669"/>
    <property type="project" value="UniProtKB-KW"/>
</dbReference>
<dbReference type="CDD" id="cd20709">
    <property type="entry name" value="MIX_V"/>
    <property type="match status" value="1"/>
</dbReference>
<dbReference type="EMBL" id="FM178379">
    <property type="protein sequence ID" value="CAQ77716.1"/>
    <property type="molecule type" value="Genomic_DNA"/>
</dbReference>
<sequence length="739" mass="83251">MKVDDRKFVNAYYPWNEELAREAKADTPHHEPIKEKLVETAAFEYSIEIACTLDELNTYQVGAFFLGKTKEEESISLWTKSQTDKGFSLLTASVKVNEPKSLTREFFISSGYSLTFNDVSPVKKGSGTHAESFVLIKPSIQIYNRLAWPKVGFFYHFINDELENEYPLSGGDKWSFKVTYSKGKTLSSDLLSEHEYAFILLPWKIDNTVISRQHLLYTKEKMTQEQLSEINDQWLDESACLINPDEVVTARSDKIVLREKEDNGRITYTVQSGDTLGLIAKKQGITYDGLLALNPQITNPDLIQVDDVVTIKDTPPEQESIQFHVCKIKSETGQRETWGEIAEQHGMGAKELYDLNADNPMHKDGALALDNELRVKNTAQSEALDVVYRNAQSPEDVSGDKWVFSFANVWSVIEKPFSDVAHMFVQDDTALNKNTCVIKVNSIRLHSKILSGSDGLEAIAQEKKGAIKKGDKDAPKSNEIKTIQEALLALNFDLGKYGADGDFGSGTEQAVIDFQREFVPTHEVHPEYEMKKSDGVVGNQTLLALDEAVTIEWKYIRKCKLMIDHHFIQLLEGTKKEGYVPMPDKSQSGVTIGSGFDLGARNVNDLISMGLPESLVEKFTPYLGLKKYEAVNKLKALPLSLTEADLSVVEATVKKSETDKIIKLFNSSSKVKFECLPANAQTVVASVAYQYGYLPRRAEKFWEQAINQDWNGMYDNLMAFGDDFEVRRHKEAKLIKEIL</sequence>
<evidence type="ECO:0000313" key="5">
    <source>
        <dbReference type="Proteomes" id="UP000001730"/>
    </source>
</evidence>
<evidence type="ECO:0000256" key="1">
    <source>
        <dbReference type="ARBA" id="ARBA00022529"/>
    </source>
</evidence>
<dbReference type="SUPFAM" id="SSF47090">
    <property type="entry name" value="PGBD-like"/>
    <property type="match status" value="1"/>
</dbReference>
<gene>
    <name evidence="4" type="ordered locus">VSAL_I0031</name>
</gene>
<proteinExistence type="predicted"/>
<dbReference type="AlphaFoldDB" id="B6ENY4"/>
<dbReference type="InterPro" id="IPR023346">
    <property type="entry name" value="Lysozyme-like_dom_sf"/>
</dbReference>
<accession>B6ENY4</accession>
<dbReference type="HOGENOM" id="CLU_375387_0_0_6"/>
<dbReference type="Pfam" id="PF01471">
    <property type="entry name" value="PG_binding_1"/>
    <property type="match status" value="1"/>
</dbReference>
<evidence type="ECO:0000313" key="4">
    <source>
        <dbReference type="EMBL" id="CAQ77716.1"/>
    </source>
</evidence>
<dbReference type="PROSITE" id="PS51782">
    <property type="entry name" value="LYSM"/>
    <property type="match status" value="1"/>
</dbReference>
<dbReference type="InterPro" id="IPR002477">
    <property type="entry name" value="Peptidoglycan-bd-like"/>
</dbReference>
<protein>
    <submittedName>
        <fullName evidence="4">Cell wall degradation enzyme</fullName>
    </submittedName>
</protein>
<dbReference type="eggNOG" id="COG3409">
    <property type="taxonomic scope" value="Bacteria"/>
</dbReference>
<keyword evidence="5" id="KW-1185">Reference proteome</keyword>
<dbReference type="GO" id="GO:0003796">
    <property type="term" value="F:lysozyme activity"/>
    <property type="evidence" value="ECO:0007669"/>
    <property type="project" value="InterPro"/>
</dbReference>
<keyword evidence="2" id="KW-0081">Bacteriolytic enzyme</keyword>
<dbReference type="InterPro" id="IPR031922">
    <property type="entry name" value="Pesticin_C"/>
</dbReference>
<dbReference type="InterPro" id="IPR036366">
    <property type="entry name" value="PGBDSf"/>
</dbReference>
<evidence type="ECO:0000259" key="3">
    <source>
        <dbReference type="PROSITE" id="PS51782"/>
    </source>
</evidence>
<dbReference type="Gene3D" id="3.10.350.10">
    <property type="entry name" value="LysM domain"/>
    <property type="match status" value="1"/>
</dbReference>
<dbReference type="InterPro" id="IPR018392">
    <property type="entry name" value="LysM"/>
</dbReference>
<dbReference type="CDD" id="cd00118">
    <property type="entry name" value="LysM"/>
    <property type="match status" value="1"/>
</dbReference>
<organism evidence="4 5">
    <name type="scientific">Aliivibrio salmonicida (strain LFI1238)</name>
    <name type="common">Vibrio salmonicida (strain LFI1238)</name>
    <dbReference type="NCBI Taxonomy" id="316275"/>
    <lineage>
        <taxon>Bacteria</taxon>
        <taxon>Pseudomonadati</taxon>
        <taxon>Pseudomonadota</taxon>
        <taxon>Gammaproteobacteria</taxon>
        <taxon>Vibrionales</taxon>
        <taxon>Vibrionaceae</taxon>
        <taxon>Aliivibrio</taxon>
    </lineage>
</organism>
<keyword evidence="1" id="KW-0929">Antimicrobial</keyword>
<dbReference type="InterPro" id="IPR036779">
    <property type="entry name" value="LysM_dom_sf"/>
</dbReference>
<dbReference type="Gene3D" id="1.10.530.40">
    <property type="match status" value="1"/>
</dbReference>